<protein>
    <submittedName>
        <fullName evidence="3">Uncharacterized protein</fullName>
    </submittedName>
</protein>
<feature type="region of interest" description="Disordered" evidence="2">
    <location>
        <begin position="225"/>
        <end position="250"/>
    </location>
</feature>
<accession>A0A640KE09</accession>
<dbReference type="PANTHER" id="PTHR31915">
    <property type="entry name" value="SKICH DOMAIN-CONTAINING PROTEIN"/>
    <property type="match status" value="1"/>
</dbReference>
<dbReference type="PANTHER" id="PTHR31915:SF6">
    <property type="entry name" value="SKICH DOMAIN-CONTAINING PROTEIN"/>
    <property type="match status" value="1"/>
</dbReference>
<proteinExistence type="predicted"/>
<evidence type="ECO:0000256" key="1">
    <source>
        <dbReference type="SAM" id="Coils"/>
    </source>
</evidence>
<keyword evidence="4" id="KW-1185">Reference proteome</keyword>
<evidence type="ECO:0000256" key="2">
    <source>
        <dbReference type="SAM" id="MobiDB-lite"/>
    </source>
</evidence>
<evidence type="ECO:0000313" key="3">
    <source>
        <dbReference type="EMBL" id="GET85749.1"/>
    </source>
</evidence>
<feature type="region of interest" description="Disordered" evidence="2">
    <location>
        <begin position="475"/>
        <end position="509"/>
    </location>
</feature>
<keyword evidence="1" id="KW-0175">Coiled coil</keyword>
<organism evidence="3 4">
    <name type="scientific">Leishmania tarentolae</name>
    <name type="common">Sauroleishmania tarentolae</name>
    <dbReference type="NCBI Taxonomy" id="5689"/>
    <lineage>
        <taxon>Eukaryota</taxon>
        <taxon>Discoba</taxon>
        <taxon>Euglenozoa</taxon>
        <taxon>Kinetoplastea</taxon>
        <taxon>Metakinetoplastina</taxon>
        <taxon>Trypanosomatida</taxon>
        <taxon>Trypanosomatidae</taxon>
        <taxon>Leishmaniinae</taxon>
        <taxon>Leishmania</taxon>
        <taxon>lizard Leishmania</taxon>
    </lineage>
</organism>
<name>A0A640KE09_LEITA</name>
<dbReference type="EMBL" id="BLBS01000005">
    <property type="protein sequence ID" value="GET85749.1"/>
    <property type="molecule type" value="Genomic_DNA"/>
</dbReference>
<dbReference type="AlphaFoldDB" id="A0A640KE09"/>
<feature type="region of interest" description="Disordered" evidence="2">
    <location>
        <begin position="140"/>
        <end position="186"/>
    </location>
</feature>
<feature type="coiled-coil region" evidence="1">
    <location>
        <begin position="13"/>
        <end position="75"/>
    </location>
</feature>
<reference evidence="3" key="1">
    <citation type="submission" date="2019-11" db="EMBL/GenBank/DDBJ databases">
        <title>Leishmania tarentolae CDS.</title>
        <authorList>
            <person name="Goto Y."/>
            <person name="Yamagishi J."/>
        </authorList>
    </citation>
    <scope>NUCLEOTIDE SEQUENCE [LARGE SCALE GENOMIC DNA]</scope>
    <source>
        <strain evidence="3">Parrot Tar II</strain>
    </source>
</reference>
<dbReference type="OrthoDB" id="267652at2759"/>
<feature type="coiled-coil region" evidence="1">
    <location>
        <begin position="283"/>
        <end position="324"/>
    </location>
</feature>
<dbReference type="InterPro" id="IPR051002">
    <property type="entry name" value="UBA_autophagy_assoc_protein"/>
</dbReference>
<feature type="compositionally biased region" description="Low complexity" evidence="2">
    <location>
        <begin position="490"/>
        <end position="502"/>
    </location>
</feature>
<feature type="compositionally biased region" description="Low complexity" evidence="2">
    <location>
        <begin position="173"/>
        <end position="186"/>
    </location>
</feature>
<dbReference type="VEuPathDB" id="TriTrypDB:LtaPh_0501700"/>
<gene>
    <name evidence="3" type="ORF">LtaPh_0501700</name>
</gene>
<dbReference type="Proteomes" id="UP000419144">
    <property type="component" value="Unassembled WGS sequence"/>
</dbReference>
<comment type="caution">
    <text evidence="3">The sequence shown here is derived from an EMBL/GenBank/DDBJ whole genome shotgun (WGS) entry which is preliminary data.</text>
</comment>
<evidence type="ECO:0000313" key="4">
    <source>
        <dbReference type="Proteomes" id="UP000419144"/>
    </source>
</evidence>
<sequence length="522" mass="57385">MPIIKSRVHAEELHAVKDALATARREADALRQQVLEQREQLGEHAQENARLAAELVQTETMLEEAHRQMAEMQAHAHVREAHHREQMHRMGQNVRTLEEMIQASRRSEREGSHLRNYRGLNTDTASTDVAGPSGRRAELTHDVTPPSYGRAALQRPPIVPTMGGKTVREQHGSPSSPSSAVSPPTSAQTLYWQEQLLTFSQLAAKGFGEVQQQLRCCLSPSPPRTLPAAVASEAHPGQEPRTTTASPRTDAYRWSQQLRRLQADFDKVVQADAKLISFLLLAVQQQSQQVRTLQQQWAEAQRTVREAEAVLDEANARVTSSAQESAVLRQECAALTEMQTALQVQLTSRTREHQATLAALQRLQEAHVQLTDAHTRQEEMWTTRLTQADELQQQASNYAQKLEAALLDKERLMSAAATMTQHRRRLDVLETVKRPVDAFLKQLNASAQQLQSSLASLSPSTPSCLLAAAAVAEGDVQAPPTTSPGPSPPGASSSAYSASRSPSAPPFRESALLSESCAATLM</sequence>
<feature type="coiled-coil region" evidence="1">
    <location>
        <begin position="360"/>
        <end position="408"/>
    </location>
</feature>